<feature type="signal peptide" evidence="2">
    <location>
        <begin position="1"/>
        <end position="21"/>
    </location>
</feature>
<dbReference type="Proteomes" id="UP000826462">
    <property type="component" value="Chromosome 1"/>
</dbReference>
<evidence type="ECO:0000256" key="1">
    <source>
        <dbReference type="SAM" id="MobiDB-lite"/>
    </source>
</evidence>
<organism evidence="3 4">
    <name type="scientific">Paraburkholderia edwinii</name>
    <dbReference type="NCBI Taxonomy" id="2861782"/>
    <lineage>
        <taxon>Bacteria</taxon>
        <taxon>Pseudomonadati</taxon>
        <taxon>Pseudomonadota</taxon>
        <taxon>Betaproteobacteria</taxon>
        <taxon>Burkholderiales</taxon>
        <taxon>Burkholderiaceae</taxon>
        <taxon>Paraburkholderia</taxon>
    </lineage>
</organism>
<name>A0ABX8UL26_9BURK</name>
<gene>
    <name evidence="3" type="ORF">KZJ38_15180</name>
</gene>
<sequence>MRTQTLAFVLLILSVSSAARADVIKDNLNYSMTATPTRNAADADCKEWTAAPIKFDGGQPTVDVGKLAILMVANAAASHWGPHAYGLDPRACNRRSPQESP</sequence>
<evidence type="ECO:0000256" key="2">
    <source>
        <dbReference type="SAM" id="SignalP"/>
    </source>
</evidence>
<dbReference type="EMBL" id="CP080095">
    <property type="protein sequence ID" value="QYD67674.1"/>
    <property type="molecule type" value="Genomic_DNA"/>
</dbReference>
<evidence type="ECO:0000313" key="3">
    <source>
        <dbReference type="EMBL" id="QYD67674.1"/>
    </source>
</evidence>
<evidence type="ECO:0000313" key="4">
    <source>
        <dbReference type="Proteomes" id="UP000826462"/>
    </source>
</evidence>
<keyword evidence="4" id="KW-1185">Reference proteome</keyword>
<dbReference type="RefSeq" id="WP_219796850.1">
    <property type="nucleotide sequence ID" value="NZ_CP080095.1"/>
</dbReference>
<reference evidence="3 4" key="1">
    <citation type="submission" date="2021-07" db="EMBL/GenBank/DDBJ databases">
        <title>Paraburkholderia edwinii protects Aspergillus sp. from phenazines by acting as a toxin sponge.</title>
        <authorList>
            <person name="Dahlstrom K.M."/>
            <person name="Newman D.K."/>
        </authorList>
    </citation>
    <scope>NUCLEOTIDE SEQUENCE [LARGE SCALE GENOMIC DNA]</scope>
    <source>
        <strain evidence="3 4">Pe01</strain>
    </source>
</reference>
<protein>
    <submittedName>
        <fullName evidence="3">Uncharacterized protein</fullName>
    </submittedName>
</protein>
<accession>A0ABX8UL26</accession>
<keyword evidence="2" id="KW-0732">Signal</keyword>
<proteinExistence type="predicted"/>
<feature type="chain" id="PRO_5046405812" evidence="2">
    <location>
        <begin position="22"/>
        <end position="101"/>
    </location>
</feature>
<feature type="region of interest" description="Disordered" evidence="1">
    <location>
        <begin position="81"/>
        <end position="101"/>
    </location>
</feature>